<gene>
    <name evidence="2" type="ORF">CDV31_007518</name>
</gene>
<evidence type="ECO:0000313" key="2">
    <source>
        <dbReference type="EMBL" id="RSM09778.1"/>
    </source>
</evidence>
<protein>
    <submittedName>
        <fullName evidence="2">Uncharacterized protein</fullName>
    </submittedName>
</protein>
<proteinExistence type="predicted"/>
<reference evidence="2 3" key="1">
    <citation type="submission" date="2017-06" db="EMBL/GenBank/DDBJ databases">
        <title>Cmopartive genomic analysis of Ambrosia Fusariam Clade fungi.</title>
        <authorList>
            <person name="Stajich J.E."/>
            <person name="Carrillo J."/>
            <person name="Kijimoto T."/>
            <person name="Eskalen A."/>
            <person name="O'Donnell K."/>
            <person name="Kasson M."/>
        </authorList>
    </citation>
    <scope>NUCLEOTIDE SEQUENCE [LARGE SCALE GENOMIC DNA]</scope>
    <source>
        <strain evidence="2 3">NRRL 20438</strain>
    </source>
</reference>
<organism evidence="2 3">
    <name type="scientific">Fusarium ambrosium</name>
    <dbReference type="NCBI Taxonomy" id="131363"/>
    <lineage>
        <taxon>Eukaryota</taxon>
        <taxon>Fungi</taxon>
        <taxon>Dikarya</taxon>
        <taxon>Ascomycota</taxon>
        <taxon>Pezizomycotina</taxon>
        <taxon>Sordariomycetes</taxon>
        <taxon>Hypocreomycetidae</taxon>
        <taxon>Hypocreales</taxon>
        <taxon>Nectriaceae</taxon>
        <taxon>Fusarium</taxon>
        <taxon>Fusarium solani species complex</taxon>
    </lineage>
</organism>
<dbReference type="Proteomes" id="UP000288429">
    <property type="component" value="Unassembled WGS sequence"/>
</dbReference>
<dbReference type="EMBL" id="NIZV01000092">
    <property type="protein sequence ID" value="RSM09778.1"/>
    <property type="molecule type" value="Genomic_DNA"/>
</dbReference>
<accession>A0A428U6E3</accession>
<sequence length="67" mass="7288">MAIRQGLTSDPVISLSRPLNDKKPSSTPVLSSRRSNLIAVAPSSHRAIVPCSLRTLQNMGRYSLRGE</sequence>
<comment type="caution">
    <text evidence="2">The sequence shown here is derived from an EMBL/GenBank/DDBJ whole genome shotgun (WGS) entry which is preliminary data.</text>
</comment>
<evidence type="ECO:0000256" key="1">
    <source>
        <dbReference type="SAM" id="MobiDB-lite"/>
    </source>
</evidence>
<dbReference type="AlphaFoldDB" id="A0A428U6E3"/>
<feature type="region of interest" description="Disordered" evidence="1">
    <location>
        <begin position="1"/>
        <end position="30"/>
    </location>
</feature>
<keyword evidence="3" id="KW-1185">Reference proteome</keyword>
<evidence type="ECO:0000313" key="3">
    <source>
        <dbReference type="Proteomes" id="UP000288429"/>
    </source>
</evidence>
<name>A0A428U6E3_9HYPO</name>